<proteinExistence type="predicted"/>
<dbReference type="EMBL" id="FRBQ01000003">
    <property type="protein sequence ID" value="SHM12444.1"/>
    <property type="molecule type" value="Genomic_DNA"/>
</dbReference>
<dbReference type="AlphaFoldDB" id="A0A1M7G7S1"/>
<keyword evidence="2" id="KW-1185">Reference proteome</keyword>
<accession>A0A1M7G7S1</accession>
<name>A0A1M7G7S1_9GAMM</name>
<dbReference type="Proteomes" id="UP000184305">
    <property type="component" value="Unassembled WGS sequence"/>
</dbReference>
<evidence type="ECO:0000313" key="2">
    <source>
        <dbReference type="Proteomes" id="UP000184305"/>
    </source>
</evidence>
<sequence>MLYHTLKYGICPDELVRVLGLAMDKHRHTLLAVPRDIRNLNAPLEKLLGAMTAKQLLNEHEVTVLRHGGERTIHLVSLCGCSSFQTGSIVLPWLPPDNVVKARDRYPNADTYFIPGDGPGAPYRALGRDELSRYLATYPNSKAI</sequence>
<evidence type="ECO:0000313" key="1">
    <source>
        <dbReference type="EMBL" id="SHM12444.1"/>
    </source>
</evidence>
<gene>
    <name evidence="1" type="ORF">SAMN05216288_3099</name>
</gene>
<protein>
    <submittedName>
        <fullName evidence="1">Uncharacterized protein</fullName>
    </submittedName>
</protein>
<reference evidence="2" key="1">
    <citation type="submission" date="2016-11" db="EMBL/GenBank/DDBJ databases">
        <authorList>
            <person name="Varghese N."/>
            <person name="Submissions S."/>
        </authorList>
    </citation>
    <scope>NUCLEOTIDE SEQUENCE [LARGE SCALE GENOMIC DNA]</scope>
    <source>
        <strain evidence="2">CECT 8089</strain>
    </source>
</reference>
<dbReference type="OrthoDB" id="6881055at2"/>
<dbReference type="RefSeq" id="WP_073265827.1">
    <property type="nucleotide sequence ID" value="NZ_FRBQ01000003.1"/>
</dbReference>
<organism evidence="1 2">
    <name type="scientific">Phytopseudomonas punonensis</name>
    <dbReference type="NCBI Taxonomy" id="1220495"/>
    <lineage>
        <taxon>Bacteria</taxon>
        <taxon>Pseudomonadati</taxon>
        <taxon>Pseudomonadota</taxon>
        <taxon>Gammaproteobacteria</taxon>
        <taxon>Pseudomonadales</taxon>
        <taxon>Pseudomonadaceae</taxon>
        <taxon>Phytopseudomonas</taxon>
    </lineage>
</organism>